<sequence>MGSSQSVIIVTENETEEENMSDFLQEATIEQITVPEEEPGYPKACPPLDTKEDIFNKADYLEIDNRAKNTPKDVAKGYDLLIQYLTQGLQNDLQKLRAIFIWLGQQNIEGEKYPKKTSADTPIGYMKLMKDRKGNYASFFALLCRTAKIPCVIVKGKAKSVSYEVGMTEEECQRLENSWNAVYVSGGWRLVFPLWAYRVVVGHVKEGFVKIEAGGIAVRKREKAAMGTDVSQLNEYYFLTSPKDFIFRCFPNEEKWQLQETPWTIKKFADVPYCRQTYFENMVSITSSFKCRLQTVLGECTVAVKGKRDDVFDYELFYNEKESMKPISDELQLQRYILKKHEKSNVEFTLRCPQMGVYTLTIVFGNNKFCLCSFKITCHDPKVDCQPLPVSPEIGFGPSYLMEKMGVKAQSHKTAVVRIQACKETTMTFTCMINVSVETILVHNSLDQEELKRVLKQKVEKNKLTVSIRIIHKGEYALRMFAKTKDSSQEHQNICNYLLTSETEQKRTRTYENAKEKIARNKLNALAKTQRDIIGLQRAIKTFQDLELEDKGDLSKAIDALDHGKAKKDLKDAINRKRLDFLERAIEQAKDSKFSDKLQVDIAEAEQQRDELKRLKSYTHDVLEMKPQTISEIKRYQQPSKVVHDVMIATYMLLGEKRQELENWETIRYLLGLTGRDSLLRRVKDFDPKKVDLAIYADVEDLLRNYTENDVRTASSGAGTFYVWLIKVSGDMITMSSSA</sequence>
<feature type="domain" description="KY-like immunoglobulin-like" evidence="2">
    <location>
        <begin position="405"/>
        <end position="509"/>
    </location>
</feature>
<keyword evidence="4" id="KW-1185">Reference proteome</keyword>
<dbReference type="Proteomes" id="UP001634394">
    <property type="component" value="Unassembled WGS sequence"/>
</dbReference>
<dbReference type="InterPro" id="IPR038765">
    <property type="entry name" value="Papain-like_cys_pep_sf"/>
</dbReference>
<dbReference type="Gene3D" id="1.20.920.20">
    <property type="match status" value="1"/>
</dbReference>
<dbReference type="PANTHER" id="PTHR47020:SF1">
    <property type="entry name" value="HILLARIN"/>
    <property type="match status" value="1"/>
</dbReference>
<dbReference type="Pfam" id="PF23265">
    <property type="entry name" value="Ig-like_KY"/>
    <property type="match status" value="2"/>
</dbReference>
<protein>
    <recommendedName>
        <fullName evidence="5">Kyphoscoliosis peptidase</fullName>
    </recommendedName>
</protein>
<dbReference type="PANTHER" id="PTHR47020">
    <property type="entry name" value="HILLARIN"/>
    <property type="match status" value="1"/>
</dbReference>
<gene>
    <name evidence="3" type="ORF">ACJMK2_042838</name>
</gene>
<evidence type="ECO:0000313" key="3">
    <source>
        <dbReference type="EMBL" id="KAL3865450.1"/>
    </source>
</evidence>
<evidence type="ECO:0000259" key="2">
    <source>
        <dbReference type="Pfam" id="PF23265"/>
    </source>
</evidence>
<name>A0ABD3VYL8_SINWO</name>
<dbReference type="InterPro" id="IPR002931">
    <property type="entry name" value="Transglutaminase-like"/>
</dbReference>
<proteinExistence type="predicted"/>
<dbReference type="EMBL" id="JBJQND010000009">
    <property type="protein sequence ID" value="KAL3865450.1"/>
    <property type="molecule type" value="Genomic_DNA"/>
</dbReference>
<feature type="domain" description="KY-like immunoglobulin-like" evidence="2">
    <location>
        <begin position="266"/>
        <end position="389"/>
    </location>
</feature>
<dbReference type="SUPFAM" id="SSF54001">
    <property type="entry name" value="Cysteine proteinases"/>
    <property type="match status" value="1"/>
</dbReference>
<evidence type="ECO:0000313" key="4">
    <source>
        <dbReference type="Proteomes" id="UP001634394"/>
    </source>
</evidence>
<dbReference type="InterPro" id="IPR053041">
    <property type="entry name" value="Transglut-like_Superfamily_Mod"/>
</dbReference>
<reference evidence="3 4" key="1">
    <citation type="submission" date="2024-11" db="EMBL/GenBank/DDBJ databases">
        <title>Chromosome-level genome assembly of the freshwater bivalve Anodonta woodiana.</title>
        <authorList>
            <person name="Chen X."/>
        </authorList>
    </citation>
    <scope>NUCLEOTIDE SEQUENCE [LARGE SCALE GENOMIC DNA]</scope>
    <source>
        <strain evidence="3">MN2024</strain>
        <tissue evidence="3">Gills</tissue>
    </source>
</reference>
<evidence type="ECO:0008006" key="5">
    <source>
        <dbReference type="Google" id="ProtNLM"/>
    </source>
</evidence>
<dbReference type="Pfam" id="PF01841">
    <property type="entry name" value="Transglut_core"/>
    <property type="match status" value="1"/>
</dbReference>
<evidence type="ECO:0000259" key="1">
    <source>
        <dbReference type="Pfam" id="PF01841"/>
    </source>
</evidence>
<organism evidence="3 4">
    <name type="scientific">Sinanodonta woodiana</name>
    <name type="common">Chinese pond mussel</name>
    <name type="synonym">Anodonta woodiana</name>
    <dbReference type="NCBI Taxonomy" id="1069815"/>
    <lineage>
        <taxon>Eukaryota</taxon>
        <taxon>Metazoa</taxon>
        <taxon>Spiralia</taxon>
        <taxon>Lophotrochozoa</taxon>
        <taxon>Mollusca</taxon>
        <taxon>Bivalvia</taxon>
        <taxon>Autobranchia</taxon>
        <taxon>Heteroconchia</taxon>
        <taxon>Palaeoheterodonta</taxon>
        <taxon>Unionida</taxon>
        <taxon>Unionoidea</taxon>
        <taxon>Unionidae</taxon>
        <taxon>Unioninae</taxon>
        <taxon>Sinanodonta</taxon>
    </lineage>
</organism>
<dbReference type="Gene3D" id="3.10.620.30">
    <property type="match status" value="1"/>
</dbReference>
<accession>A0ABD3VYL8</accession>
<comment type="caution">
    <text evidence="3">The sequence shown here is derived from an EMBL/GenBank/DDBJ whole genome shotgun (WGS) entry which is preliminary data.</text>
</comment>
<dbReference type="AlphaFoldDB" id="A0ABD3VYL8"/>
<feature type="domain" description="Transglutaminase-like" evidence="1">
    <location>
        <begin position="83"/>
        <end position="189"/>
    </location>
</feature>
<dbReference type="InterPro" id="IPR056564">
    <property type="entry name" value="Ig-like_KY"/>
</dbReference>